<evidence type="ECO:0000313" key="2">
    <source>
        <dbReference type="Proteomes" id="UP000177309"/>
    </source>
</evidence>
<dbReference type="Proteomes" id="UP000177309">
    <property type="component" value="Unassembled WGS sequence"/>
</dbReference>
<dbReference type="EMBL" id="MEUI01000014">
    <property type="protein sequence ID" value="OGC34596.1"/>
    <property type="molecule type" value="Genomic_DNA"/>
</dbReference>
<proteinExistence type="predicted"/>
<sequence length="220" mass="24696">MSFLRIDKKSLGSVLVRASDGVSDKAKVEAMAKRLAGHKGPGFRPEDKVADLPSLLAQRRDPVAIQIELVDIVQPETIFPHMLNVEGQTYKKIMIGELTDAEAAQFLKPEKVSGHNKEALRDRLKEPSGETLTFLNVDDAKNYIKGANERGRKFRFMTEAEFVALPADVKAKLRGNNWFLVESSKGSDTYYWRSLYYANRNFSSSPDDRYGSSAVHLVED</sequence>
<name>A0A1F4TPL2_UNCSA</name>
<comment type="caution">
    <text evidence="1">The sequence shown here is derived from an EMBL/GenBank/DDBJ whole genome shotgun (WGS) entry which is preliminary data.</text>
</comment>
<protein>
    <submittedName>
        <fullName evidence="1">Uncharacterized protein</fullName>
    </submittedName>
</protein>
<reference evidence="1 2" key="1">
    <citation type="journal article" date="2016" name="Nat. Commun.">
        <title>Thousands of microbial genomes shed light on interconnected biogeochemical processes in an aquifer system.</title>
        <authorList>
            <person name="Anantharaman K."/>
            <person name="Brown C.T."/>
            <person name="Hug L.A."/>
            <person name="Sharon I."/>
            <person name="Castelle C.J."/>
            <person name="Probst A.J."/>
            <person name="Thomas B.C."/>
            <person name="Singh A."/>
            <person name="Wilkins M.J."/>
            <person name="Karaoz U."/>
            <person name="Brodie E.L."/>
            <person name="Williams K.H."/>
            <person name="Hubbard S.S."/>
            <person name="Banfield J.F."/>
        </authorList>
    </citation>
    <scope>NUCLEOTIDE SEQUENCE [LARGE SCALE GENOMIC DNA]</scope>
</reference>
<organism evidence="1 2">
    <name type="scientific">candidate division WOR-1 bacterium RIFOXYC2_FULL_41_25</name>
    <dbReference type="NCBI Taxonomy" id="1802586"/>
    <lineage>
        <taxon>Bacteria</taxon>
        <taxon>Bacillati</taxon>
        <taxon>Saganbacteria</taxon>
    </lineage>
</organism>
<accession>A0A1F4TPL2</accession>
<dbReference type="AlphaFoldDB" id="A0A1F4TPL2"/>
<evidence type="ECO:0000313" key="1">
    <source>
        <dbReference type="EMBL" id="OGC34596.1"/>
    </source>
</evidence>
<gene>
    <name evidence="1" type="ORF">A2462_04620</name>
</gene>